<keyword evidence="5 7" id="KW-0411">Iron-sulfur</keyword>
<dbReference type="eggNOG" id="COG1905">
    <property type="taxonomic scope" value="Bacteria"/>
</dbReference>
<keyword evidence="4 7" id="KW-0408">Iron</keyword>
<dbReference type="KEGG" id="atm:ANT_12510"/>
<protein>
    <submittedName>
        <fullName evidence="8">Bidirectional hydrogenase E subunit</fullName>
    </submittedName>
</protein>
<dbReference type="InterPro" id="IPR042128">
    <property type="entry name" value="NuoE_dom"/>
</dbReference>
<dbReference type="Gene3D" id="1.10.10.1590">
    <property type="entry name" value="NADH-quinone oxidoreductase subunit E"/>
    <property type="match status" value="1"/>
</dbReference>
<dbReference type="STRING" id="926569.ANT_12510"/>
<dbReference type="Pfam" id="PF01257">
    <property type="entry name" value="2Fe-2S_thioredx"/>
    <property type="match status" value="1"/>
</dbReference>
<evidence type="ECO:0000256" key="5">
    <source>
        <dbReference type="ARBA" id="ARBA00023014"/>
    </source>
</evidence>
<dbReference type="PANTHER" id="PTHR43342">
    <property type="entry name" value="NADH-QUINONE OXIDOREDUCTASE, E SUBUNIT"/>
    <property type="match status" value="1"/>
</dbReference>
<comment type="cofactor">
    <cofactor evidence="6">
        <name>[2Fe-2S] cluster</name>
        <dbReference type="ChEBI" id="CHEBI:190135"/>
    </cofactor>
</comment>
<dbReference type="InterPro" id="IPR002023">
    <property type="entry name" value="NuoE-like"/>
</dbReference>
<evidence type="ECO:0000313" key="8">
    <source>
        <dbReference type="EMBL" id="BAJ63285.1"/>
    </source>
</evidence>
<comment type="similarity">
    <text evidence="1">Belongs to the complex I 24 kDa subunit family.</text>
</comment>
<dbReference type="Gene3D" id="3.40.30.10">
    <property type="entry name" value="Glutaredoxin"/>
    <property type="match status" value="1"/>
</dbReference>
<feature type="binding site" evidence="7">
    <location>
        <position position="131"/>
    </location>
    <ligand>
        <name>[2Fe-2S] cluster</name>
        <dbReference type="ChEBI" id="CHEBI:190135"/>
    </ligand>
</feature>
<evidence type="ECO:0000313" key="9">
    <source>
        <dbReference type="Proteomes" id="UP000008922"/>
    </source>
</evidence>
<evidence type="ECO:0000256" key="6">
    <source>
        <dbReference type="ARBA" id="ARBA00034078"/>
    </source>
</evidence>
<dbReference type="FunFam" id="1.10.10.1590:FF:000001">
    <property type="entry name" value="NADH-quinone oxidoreductase subunit E"/>
    <property type="match status" value="1"/>
</dbReference>
<reference evidence="8 9" key="1">
    <citation type="submission" date="2010-12" db="EMBL/GenBank/DDBJ databases">
        <title>Whole genome sequence of Anaerolinea thermophila UNI-1.</title>
        <authorList>
            <person name="Narita-Yamada S."/>
            <person name="Kishi E."/>
            <person name="Watanabe Y."/>
            <person name="Takasaki K."/>
            <person name="Ankai A."/>
            <person name="Oguchi A."/>
            <person name="Fukui S."/>
            <person name="Takahashi M."/>
            <person name="Yashiro I."/>
            <person name="Hosoyama A."/>
            <person name="Sekiguchi Y."/>
            <person name="Hanada S."/>
            <person name="Fujita N."/>
        </authorList>
    </citation>
    <scope>NUCLEOTIDE SEQUENCE [LARGE SCALE GENOMIC DNA]</scope>
    <source>
        <strain evidence="9">DSM 14523 / JCM 11388 / NBRC 100420 / UNI-1</strain>
    </source>
</reference>
<gene>
    <name evidence="8" type="primary">hoxE</name>
    <name evidence="8" type="ordered locus">ANT_12510</name>
</gene>
<evidence type="ECO:0000256" key="2">
    <source>
        <dbReference type="ARBA" id="ARBA00022714"/>
    </source>
</evidence>
<dbReference type="AlphaFoldDB" id="E8N4C1"/>
<dbReference type="InterPro" id="IPR036249">
    <property type="entry name" value="Thioredoxin-like_sf"/>
</dbReference>
<dbReference type="InParanoid" id="E8N4C1"/>
<keyword evidence="3 7" id="KW-0479">Metal-binding</keyword>
<keyword evidence="2 7" id="KW-0001">2Fe-2S</keyword>
<proteinExistence type="inferred from homology"/>
<evidence type="ECO:0000256" key="4">
    <source>
        <dbReference type="ARBA" id="ARBA00023004"/>
    </source>
</evidence>
<dbReference type="InterPro" id="IPR041921">
    <property type="entry name" value="NuoE_N"/>
</dbReference>
<evidence type="ECO:0000256" key="3">
    <source>
        <dbReference type="ARBA" id="ARBA00022723"/>
    </source>
</evidence>
<dbReference type="OrthoDB" id="9807941at2"/>
<dbReference type="HOGENOM" id="CLU_054362_2_1_0"/>
<dbReference type="PANTHER" id="PTHR43342:SF2">
    <property type="entry name" value="POTENTIAL NAD-REDUCING HYDROGENASE SUBUNIT"/>
    <property type="match status" value="1"/>
</dbReference>
<sequence length="168" mass="18468">MVATTRKVNPPDGDRRWKIVEATMRRHGYASTALIETLHSIQETFGFVSREALNYVAESLNIPPAKVFGVATFYNLFNLNPVGEHVFSLCTGTACYVKGAGEIVDFMKEEFGLEPGQTTPDGKLTFMVARCVGACGLAPVMILDGEVVGKLGVEEMKAKIREWVNHDK</sequence>
<keyword evidence="9" id="KW-1185">Reference proteome</keyword>
<dbReference type="CDD" id="cd03064">
    <property type="entry name" value="TRX_Fd_NuoE"/>
    <property type="match status" value="1"/>
</dbReference>
<dbReference type="RefSeq" id="WP_013559673.1">
    <property type="nucleotide sequence ID" value="NC_014960.1"/>
</dbReference>
<organism evidence="8 9">
    <name type="scientific">Anaerolinea thermophila (strain DSM 14523 / JCM 11388 / NBRC 100420 / UNI-1)</name>
    <dbReference type="NCBI Taxonomy" id="926569"/>
    <lineage>
        <taxon>Bacteria</taxon>
        <taxon>Bacillati</taxon>
        <taxon>Chloroflexota</taxon>
        <taxon>Anaerolineae</taxon>
        <taxon>Anaerolineales</taxon>
        <taxon>Anaerolineaceae</taxon>
        <taxon>Anaerolinea</taxon>
    </lineage>
</organism>
<accession>E8N4C1</accession>
<feature type="binding site" evidence="7">
    <location>
        <position position="90"/>
    </location>
    <ligand>
        <name>[2Fe-2S] cluster</name>
        <dbReference type="ChEBI" id="CHEBI:190135"/>
    </ligand>
</feature>
<dbReference type="Proteomes" id="UP000008922">
    <property type="component" value="Chromosome"/>
</dbReference>
<dbReference type="InterPro" id="IPR028431">
    <property type="entry name" value="NADP_DH_HndA-like"/>
</dbReference>
<dbReference type="SUPFAM" id="SSF52833">
    <property type="entry name" value="Thioredoxin-like"/>
    <property type="match status" value="1"/>
</dbReference>
<dbReference type="GO" id="GO:0016491">
    <property type="term" value="F:oxidoreductase activity"/>
    <property type="evidence" value="ECO:0007669"/>
    <property type="project" value="InterPro"/>
</dbReference>
<dbReference type="GO" id="GO:0051537">
    <property type="term" value="F:2 iron, 2 sulfur cluster binding"/>
    <property type="evidence" value="ECO:0007669"/>
    <property type="project" value="UniProtKB-KW"/>
</dbReference>
<evidence type="ECO:0000256" key="7">
    <source>
        <dbReference type="PIRSR" id="PIRSR000216-1"/>
    </source>
</evidence>
<dbReference type="GO" id="GO:0046872">
    <property type="term" value="F:metal ion binding"/>
    <property type="evidence" value="ECO:0007669"/>
    <property type="project" value="UniProtKB-KW"/>
</dbReference>
<name>E8N4C1_ANATU</name>
<comment type="cofactor">
    <cofactor evidence="7">
        <name>[2Fe-2S] cluster</name>
        <dbReference type="ChEBI" id="CHEBI:190135"/>
    </cofactor>
    <text evidence="7">Binds 1 [2Fe-2S] cluster.</text>
</comment>
<dbReference type="EMBL" id="AP012029">
    <property type="protein sequence ID" value="BAJ63285.1"/>
    <property type="molecule type" value="Genomic_DNA"/>
</dbReference>
<feature type="binding site" evidence="7">
    <location>
        <position position="135"/>
    </location>
    <ligand>
        <name>[2Fe-2S] cluster</name>
        <dbReference type="ChEBI" id="CHEBI:190135"/>
    </ligand>
</feature>
<feature type="binding site" evidence="7">
    <location>
        <position position="95"/>
    </location>
    <ligand>
        <name>[2Fe-2S] cluster</name>
        <dbReference type="ChEBI" id="CHEBI:190135"/>
    </ligand>
</feature>
<dbReference type="PIRSF" id="PIRSF000216">
    <property type="entry name" value="NADH_DH_24kDa"/>
    <property type="match status" value="1"/>
</dbReference>
<evidence type="ECO:0000256" key="1">
    <source>
        <dbReference type="ARBA" id="ARBA00010643"/>
    </source>
</evidence>